<comment type="caution">
    <text evidence="1">The sequence shown here is derived from an EMBL/GenBank/DDBJ whole genome shotgun (WGS) entry which is preliminary data.</text>
</comment>
<gene>
    <name evidence="1" type="ORF">ASZ90_011712</name>
</gene>
<proteinExistence type="predicted"/>
<dbReference type="AlphaFoldDB" id="A0A0W8FCG5"/>
<protein>
    <submittedName>
        <fullName evidence="1">Uncharacterized protein</fullName>
    </submittedName>
</protein>
<dbReference type="EMBL" id="LNQE01001374">
    <property type="protein sequence ID" value="KUG18582.1"/>
    <property type="molecule type" value="Genomic_DNA"/>
</dbReference>
<organism evidence="1">
    <name type="scientific">hydrocarbon metagenome</name>
    <dbReference type="NCBI Taxonomy" id="938273"/>
    <lineage>
        <taxon>unclassified sequences</taxon>
        <taxon>metagenomes</taxon>
        <taxon>ecological metagenomes</taxon>
    </lineage>
</organism>
<name>A0A0W8FCG5_9ZZZZ</name>
<accession>A0A0W8FCG5</accession>
<sequence length="104" mass="11865">MRIIADNLGADLATLLRTIRIIEPELWSSSNRRFLLPRKLGDLDNPEYLREINEKVQKLQHYRYLLNSGSITNSEYASLKDQLLYGECEGCSACSCIGLDESQL</sequence>
<reference evidence="1" key="1">
    <citation type="journal article" date="2015" name="Proc. Natl. Acad. Sci. U.S.A.">
        <title>Networks of energetic and metabolic interactions define dynamics in microbial communities.</title>
        <authorList>
            <person name="Embree M."/>
            <person name="Liu J.K."/>
            <person name="Al-Bassam M.M."/>
            <person name="Zengler K."/>
        </authorList>
    </citation>
    <scope>NUCLEOTIDE SEQUENCE</scope>
</reference>
<evidence type="ECO:0000313" key="1">
    <source>
        <dbReference type="EMBL" id="KUG18582.1"/>
    </source>
</evidence>